<sequence>MPKPETMKIRRAGIRGVSRRVVSVSVMRCLCEWEWSEWCGVRGGAGVEDPGAEDPGVENPGAEDPAGG</sequence>
<dbReference type="EMBL" id="BAABCJ010000007">
    <property type="protein sequence ID" value="GAA3712136.1"/>
    <property type="molecule type" value="Genomic_DNA"/>
</dbReference>
<organism evidence="2 3">
    <name type="scientific">Zhihengliuella alba</name>
    <dbReference type="NCBI Taxonomy" id="547018"/>
    <lineage>
        <taxon>Bacteria</taxon>
        <taxon>Bacillati</taxon>
        <taxon>Actinomycetota</taxon>
        <taxon>Actinomycetes</taxon>
        <taxon>Micrococcales</taxon>
        <taxon>Micrococcaceae</taxon>
        <taxon>Zhihengliuella</taxon>
    </lineage>
</organism>
<keyword evidence="3" id="KW-1185">Reference proteome</keyword>
<feature type="region of interest" description="Disordered" evidence="1">
    <location>
        <begin position="42"/>
        <end position="68"/>
    </location>
</feature>
<proteinExistence type="predicted"/>
<comment type="caution">
    <text evidence="2">The sequence shown here is derived from an EMBL/GenBank/DDBJ whole genome shotgun (WGS) entry which is preliminary data.</text>
</comment>
<evidence type="ECO:0000313" key="2">
    <source>
        <dbReference type="EMBL" id="GAA3712136.1"/>
    </source>
</evidence>
<protein>
    <submittedName>
        <fullName evidence="2">Uncharacterized protein</fullName>
    </submittedName>
</protein>
<evidence type="ECO:0000313" key="3">
    <source>
        <dbReference type="Proteomes" id="UP001501536"/>
    </source>
</evidence>
<reference evidence="3" key="1">
    <citation type="journal article" date="2019" name="Int. J. Syst. Evol. Microbiol.">
        <title>The Global Catalogue of Microorganisms (GCM) 10K type strain sequencing project: providing services to taxonomists for standard genome sequencing and annotation.</title>
        <authorList>
            <consortium name="The Broad Institute Genomics Platform"/>
            <consortium name="The Broad Institute Genome Sequencing Center for Infectious Disease"/>
            <person name="Wu L."/>
            <person name="Ma J."/>
        </authorList>
    </citation>
    <scope>NUCLEOTIDE SEQUENCE [LARGE SCALE GENOMIC DNA]</scope>
    <source>
        <strain evidence="3">JCM 16961</strain>
    </source>
</reference>
<gene>
    <name evidence="2" type="ORF">GCM10022377_27020</name>
</gene>
<name>A0ABP7E1L6_9MICC</name>
<dbReference type="Proteomes" id="UP001501536">
    <property type="component" value="Unassembled WGS sequence"/>
</dbReference>
<accession>A0ABP7E1L6</accession>
<evidence type="ECO:0000256" key="1">
    <source>
        <dbReference type="SAM" id="MobiDB-lite"/>
    </source>
</evidence>